<evidence type="ECO:0000313" key="2">
    <source>
        <dbReference type="Proteomes" id="UP000516437"/>
    </source>
</evidence>
<dbReference type="Pfam" id="PF00560">
    <property type="entry name" value="LRR_1"/>
    <property type="match status" value="3"/>
</dbReference>
<organism evidence="1 2">
    <name type="scientific">Morella rubra</name>
    <name type="common">Chinese bayberry</name>
    <dbReference type="NCBI Taxonomy" id="262757"/>
    <lineage>
        <taxon>Eukaryota</taxon>
        <taxon>Viridiplantae</taxon>
        <taxon>Streptophyta</taxon>
        <taxon>Embryophyta</taxon>
        <taxon>Tracheophyta</taxon>
        <taxon>Spermatophyta</taxon>
        <taxon>Magnoliopsida</taxon>
        <taxon>eudicotyledons</taxon>
        <taxon>Gunneridae</taxon>
        <taxon>Pentapetalae</taxon>
        <taxon>rosids</taxon>
        <taxon>fabids</taxon>
        <taxon>Fagales</taxon>
        <taxon>Myricaceae</taxon>
        <taxon>Morella</taxon>
    </lineage>
</organism>
<gene>
    <name evidence="1" type="ORF">CJ030_MR7G011825</name>
</gene>
<dbReference type="PANTHER" id="PTHR48065:SF51">
    <property type="entry name" value="TYROSINE-SULFATED GLYCOPEPTIDE RECEPTOR 1-LIKE"/>
    <property type="match status" value="1"/>
</dbReference>
<dbReference type="EMBL" id="RXIC02000025">
    <property type="protein sequence ID" value="KAB1206332.1"/>
    <property type="molecule type" value="Genomic_DNA"/>
</dbReference>
<dbReference type="Gene3D" id="3.80.10.10">
    <property type="entry name" value="Ribonuclease Inhibitor"/>
    <property type="match status" value="1"/>
</dbReference>
<accession>A0A6A1V0Y5</accession>
<name>A0A6A1V0Y5_9ROSI</name>
<dbReference type="InterPro" id="IPR032675">
    <property type="entry name" value="LRR_dom_sf"/>
</dbReference>
<dbReference type="SUPFAM" id="SSF52058">
    <property type="entry name" value="L domain-like"/>
    <property type="match status" value="1"/>
</dbReference>
<keyword evidence="2" id="KW-1185">Reference proteome</keyword>
<keyword evidence="1" id="KW-0675">Receptor</keyword>
<dbReference type="InterPro" id="IPR001611">
    <property type="entry name" value="Leu-rich_rpt"/>
</dbReference>
<comment type="caution">
    <text evidence="1">The sequence shown here is derived from an EMBL/GenBank/DDBJ whole genome shotgun (WGS) entry which is preliminary data.</text>
</comment>
<sequence length="306" mass="33904">MSDFKPHDLLLLLLKIVDFSNNDLERDISLLLSTNGSSLCVNSPFIRFLDFSFNHYSGQIPSGLGGCSKLKVFRAGFNFLSGPLPPDIYSATRLAKLELYRNNIGGKLPGNIEVMLVNANCITGSIPGWLSTLPRLFFLQLDDNLLSGEFPKELCALPALWQHPIEIGHLKQLQRLGLSHNNLLGKILEQMSDLINLEVLELSTNQLTGEIPASMVNLHFLRWLSVANDKLHGLIPSGTQLQSFDASHYEGYLGLCGPPLPNQCLNTRGNKGDKDIHDEENRHAVPWLHISVVLGFITGFWGSVVL</sequence>
<dbReference type="OrthoDB" id="1740823at2759"/>
<proteinExistence type="predicted"/>
<evidence type="ECO:0000313" key="1">
    <source>
        <dbReference type="EMBL" id="KAB1206332.1"/>
    </source>
</evidence>
<dbReference type="Proteomes" id="UP000516437">
    <property type="component" value="Chromosome 7"/>
</dbReference>
<dbReference type="AlphaFoldDB" id="A0A6A1V0Y5"/>
<dbReference type="PANTHER" id="PTHR48065">
    <property type="entry name" value="OS10G0469600 PROTEIN"/>
    <property type="match status" value="1"/>
</dbReference>
<reference evidence="1 2" key="1">
    <citation type="journal article" date="2019" name="Plant Biotechnol. J.">
        <title>The red bayberry genome and genetic basis of sex determination.</title>
        <authorList>
            <person name="Jia H.M."/>
            <person name="Jia H.J."/>
            <person name="Cai Q.L."/>
            <person name="Wang Y."/>
            <person name="Zhao H.B."/>
            <person name="Yang W.F."/>
            <person name="Wang G.Y."/>
            <person name="Li Y.H."/>
            <person name="Zhan D.L."/>
            <person name="Shen Y.T."/>
            <person name="Niu Q.F."/>
            <person name="Chang L."/>
            <person name="Qiu J."/>
            <person name="Zhao L."/>
            <person name="Xie H.B."/>
            <person name="Fu W.Y."/>
            <person name="Jin J."/>
            <person name="Li X.W."/>
            <person name="Jiao Y."/>
            <person name="Zhou C.C."/>
            <person name="Tu T."/>
            <person name="Chai C.Y."/>
            <person name="Gao J.L."/>
            <person name="Fan L.J."/>
            <person name="van de Weg E."/>
            <person name="Wang J.Y."/>
            <person name="Gao Z.S."/>
        </authorList>
    </citation>
    <scope>NUCLEOTIDE SEQUENCE [LARGE SCALE GENOMIC DNA]</scope>
    <source>
        <tissue evidence="1">Leaves</tissue>
    </source>
</reference>
<protein>
    <submittedName>
        <fullName evidence="1">Receptor-like protein 2</fullName>
    </submittedName>
</protein>